<comment type="caution">
    <text evidence="7">The sequence shown here is derived from an EMBL/GenBank/DDBJ whole genome shotgun (WGS) entry which is preliminary data.</text>
</comment>
<protein>
    <submittedName>
        <fullName evidence="7">TauD/TfdA dioxygenase family protein</fullName>
    </submittedName>
</protein>
<dbReference type="PANTHER" id="PTHR30468">
    <property type="entry name" value="ALPHA-KETOGLUTARATE-DEPENDENT SULFONATE DIOXYGENASE"/>
    <property type="match status" value="1"/>
</dbReference>
<dbReference type="Pfam" id="PF02668">
    <property type="entry name" value="TauD"/>
    <property type="match status" value="1"/>
</dbReference>
<organism evidence="7 8">
    <name type="scientific">Amycolatopsis pigmentata</name>
    <dbReference type="NCBI Taxonomy" id="450801"/>
    <lineage>
        <taxon>Bacteria</taxon>
        <taxon>Bacillati</taxon>
        <taxon>Actinomycetota</taxon>
        <taxon>Actinomycetes</taxon>
        <taxon>Pseudonocardiales</taxon>
        <taxon>Pseudonocardiaceae</taxon>
        <taxon>Amycolatopsis</taxon>
    </lineage>
</organism>
<sequence length="291" mass="32495">MEDYELEAVKRVTTRPARGYRTLKVRSLTPVIGAEVSGLDLSKELTDDQLAEVKTAFTDHHVLVFRDQAITPAQHKRLATYFGEPQVVEPAEEQVGDPSVMAVQTTPAATAVAGDGWHADGTSSPEPSLGSMLYVRNIPEPGSGGDTCFANMHLAYDMLSPKMKSMLDGLTAVHDDHYAFRGLTPPPNYVMKTSEHPVVVRHPDTDREVLFVNPAYTSHIPQLSKDESRALLELLCSLVQRRLMLTCRVRWEPDTLVFWDNRCVQHHALYDYYPHTRYGLRVAINGGPLKS</sequence>
<evidence type="ECO:0000313" key="7">
    <source>
        <dbReference type="EMBL" id="MFD2415901.1"/>
    </source>
</evidence>
<keyword evidence="2" id="KW-0479">Metal-binding</keyword>
<evidence type="ECO:0000256" key="5">
    <source>
        <dbReference type="ARBA" id="ARBA00023004"/>
    </source>
</evidence>
<keyword evidence="4" id="KW-0560">Oxidoreductase</keyword>
<comment type="similarity">
    <text evidence="1">Belongs to the TfdA dioxygenase family.</text>
</comment>
<dbReference type="GO" id="GO:0051213">
    <property type="term" value="F:dioxygenase activity"/>
    <property type="evidence" value="ECO:0007669"/>
    <property type="project" value="UniProtKB-KW"/>
</dbReference>
<proteinExistence type="inferred from homology"/>
<dbReference type="Gene3D" id="3.60.130.10">
    <property type="entry name" value="Clavaminate synthase-like"/>
    <property type="match status" value="1"/>
</dbReference>
<dbReference type="InterPro" id="IPR003819">
    <property type="entry name" value="TauD/TfdA-like"/>
</dbReference>
<dbReference type="EMBL" id="JBHUKR010000004">
    <property type="protein sequence ID" value="MFD2415901.1"/>
    <property type="molecule type" value="Genomic_DNA"/>
</dbReference>
<evidence type="ECO:0000256" key="4">
    <source>
        <dbReference type="ARBA" id="ARBA00023002"/>
    </source>
</evidence>
<dbReference type="InterPro" id="IPR051323">
    <property type="entry name" value="AtsK-like"/>
</dbReference>
<evidence type="ECO:0000256" key="2">
    <source>
        <dbReference type="ARBA" id="ARBA00022723"/>
    </source>
</evidence>
<dbReference type="Proteomes" id="UP001597417">
    <property type="component" value="Unassembled WGS sequence"/>
</dbReference>
<keyword evidence="8" id="KW-1185">Reference proteome</keyword>
<gene>
    <name evidence="7" type="ORF">ACFSXZ_06130</name>
</gene>
<accession>A0ABW5FPE9</accession>
<evidence type="ECO:0000256" key="3">
    <source>
        <dbReference type="ARBA" id="ARBA00022964"/>
    </source>
</evidence>
<reference evidence="8" key="1">
    <citation type="journal article" date="2019" name="Int. J. Syst. Evol. Microbiol.">
        <title>The Global Catalogue of Microorganisms (GCM) 10K type strain sequencing project: providing services to taxonomists for standard genome sequencing and annotation.</title>
        <authorList>
            <consortium name="The Broad Institute Genomics Platform"/>
            <consortium name="The Broad Institute Genome Sequencing Center for Infectious Disease"/>
            <person name="Wu L."/>
            <person name="Ma J."/>
        </authorList>
    </citation>
    <scope>NUCLEOTIDE SEQUENCE [LARGE SCALE GENOMIC DNA]</scope>
    <source>
        <strain evidence="8">CGMCC 4.7645</strain>
    </source>
</reference>
<keyword evidence="3 7" id="KW-0223">Dioxygenase</keyword>
<dbReference type="SUPFAM" id="SSF51197">
    <property type="entry name" value="Clavaminate synthase-like"/>
    <property type="match status" value="1"/>
</dbReference>
<evidence type="ECO:0000313" key="8">
    <source>
        <dbReference type="Proteomes" id="UP001597417"/>
    </source>
</evidence>
<dbReference type="RefSeq" id="WP_378262123.1">
    <property type="nucleotide sequence ID" value="NZ_JBHUKR010000004.1"/>
</dbReference>
<dbReference type="InterPro" id="IPR042098">
    <property type="entry name" value="TauD-like_sf"/>
</dbReference>
<dbReference type="PANTHER" id="PTHR30468:SF1">
    <property type="entry name" value="ALPHA-KETOGLUTARATE-DEPENDENT SULFONATE DIOXYGENASE"/>
    <property type="match status" value="1"/>
</dbReference>
<evidence type="ECO:0000256" key="1">
    <source>
        <dbReference type="ARBA" id="ARBA00005896"/>
    </source>
</evidence>
<keyword evidence="5" id="KW-0408">Iron</keyword>
<name>A0ABW5FPE9_9PSEU</name>
<evidence type="ECO:0000259" key="6">
    <source>
        <dbReference type="Pfam" id="PF02668"/>
    </source>
</evidence>
<feature type="domain" description="TauD/TfdA-like" evidence="6">
    <location>
        <begin position="25"/>
        <end position="282"/>
    </location>
</feature>